<dbReference type="PANTHER" id="PTHR35525:SF3">
    <property type="entry name" value="BLL6575 PROTEIN"/>
    <property type="match status" value="1"/>
</dbReference>
<name>A0A9W6NTD8_9ACTN</name>
<feature type="domain" description="Zinc finger CGNR" evidence="1">
    <location>
        <begin position="124"/>
        <end position="167"/>
    </location>
</feature>
<evidence type="ECO:0000313" key="3">
    <source>
        <dbReference type="Proteomes" id="UP001143480"/>
    </source>
</evidence>
<gene>
    <name evidence="2" type="ORF">GCM10017581_102370</name>
</gene>
<dbReference type="InterPro" id="IPR021005">
    <property type="entry name" value="Znf_CGNR"/>
</dbReference>
<sequence length="173" mass="18384">MEDEELLIAIANTAHGEGDELADGRSVRRWWRALGGAGAARPASAEAVAVLRDLRAVIRALALRNNGIDARVDGAGLLGLTLRPDLGGGVPGLRAEGRGDLARDIGAATVAALLRASGRPSWPRLKACRGDGCRWVFLDGSRNTSRRWCDMAACGNRAKSTSFRSRHRSTTEA</sequence>
<dbReference type="Proteomes" id="UP001143480">
    <property type="component" value="Unassembled WGS sequence"/>
</dbReference>
<dbReference type="Pfam" id="PF11706">
    <property type="entry name" value="zf-CGNR"/>
    <property type="match status" value="1"/>
</dbReference>
<dbReference type="EMBL" id="BSFP01000149">
    <property type="protein sequence ID" value="GLL08473.1"/>
    <property type="molecule type" value="Genomic_DNA"/>
</dbReference>
<dbReference type="Gene3D" id="1.10.3300.10">
    <property type="entry name" value="Jann2411-like domain"/>
    <property type="match status" value="1"/>
</dbReference>
<dbReference type="SUPFAM" id="SSF160904">
    <property type="entry name" value="Jann2411-like"/>
    <property type="match status" value="1"/>
</dbReference>
<evidence type="ECO:0000313" key="2">
    <source>
        <dbReference type="EMBL" id="GLL08473.1"/>
    </source>
</evidence>
<reference evidence="2" key="2">
    <citation type="submission" date="2023-01" db="EMBL/GenBank/DDBJ databases">
        <authorList>
            <person name="Sun Q."/>
            <person name="Evtushenko L."/>
        </authorList>
    </citation>
    <scope>NUCLEOTIDE SEQUENCE</scope>
    <source>
        <strain evidence="2">VKM Ac-1321</strain>
    </source>
</reference>
<organism evidence="2 3">
    <name type="scientific">Dactylosporangium matsuzakiense</name>
    <dbReference type="NCBI Taxonomy" id="53360"/>
    <lineage>
        <taxon>Bacteria</taxon>
        <taxon>Bacillati</taxon>
        <taxon>Actinomycetota</taxon>
        <taxon>Actinomycetes</taxon>
        <taxon>Micromonosporales</taxon>
        <taxon>Micromonosporaceae</taxon>
        <taxon>Dactylosporangium</taxon>
    </lineage>
</organism>
<dbReference type="InterPro" id="IPR010852">
    <property type="entry name" value="ABATE"/>
</dbReference>
<protein>
    <recommendedName>
        <fullName evidence="1">Zinc finger CGNR domain-containing protein</fullName>
    </recommendedName>
</protein>
<accession>A0A9W6NTD8</accession>
<evidence type="ECO:0000259" key="1">
    <source>
        <dbReference type="Pfam" id="PF11706"/>
    </source>
</evidence>
<proteinExistence type="predicted"/>
<keyword evidence="3" id="KW-1185">Reference proteome</keyword>
<dbReference type="InterPro" id="IPR023286">
    <property type="entry name" value="ABATE_dom_sf"/>
</dbReference>
<reference evidence="2" key="1">
    <citation type="journal article" date="2014" name="Int. J. Syst. Evol. Microbiol.">
        <title>Complete genome sequence of Corynebacterium casei LMG S-19264T (=DSM 44701T), isolated from a smear-ripened cheese.</title>
        <authorList>
            <consortium name="US DOE Joint Genome Institute (JGI-PGF)"/>
            <person name="Walter F."/>
            <person name="Albersmeier A."/>
            <person name="Kalinowski J."/>
            <person name="Ruckert C."/>
        </authorList>
    </citation>
    <scope>NUCLEOTIDE SEQUENCE</scope>
    <source>
        <strain evidence="2">VKM Ac-1321</strain>
    </source>
</reference>
<dbReference type="AlphaFoldDB" id="A0A9W6NTD8"/>
<dbReference type="RefSeq" id="WP_261958773.1">
    <property type="nucleotide sequence ID" value="NZ_BAAAXA010000001.1"/>
</dbReference>
<comment type="caution">
    <text evidence="2">The sequence shown here is derived from an EMBL/GenBank/DDBJ whole genome shotgun (WGS) entry which is preliminary data.</text>
</comment>
<dbReference type="PANTHER" id="PTHR35525">
    <property type="entry name" value="BLL6575 PROTEIN"/>
    <property type="match status" value="1"/>
</dbReference>